<evidence type="ECO:0000256" key="4">
    <source>
        <dbReference type="ARBA" id="ARBA00023012"/>
    </source>
</evidence>
<dbReference type="InterPro" id="IPR036890">
    <property type="entry name" value="HATPase_C_sf"/>
</dbReference>
<dbReference type="Gene3D" id="1.10.287.130">
    <property type="match status" value="1"/>
</dbReference>
<comment type="caution">
    <text evidence="9">The sequence shown here is derived from an EMBL/GenBank/DDBJ whole genome shotgun (WGS) entry which is preliminary data.</text>
</comment>
<name>A0ABW0NLW2_9BURK</name>
<feature type="domain" description="Response regulatory" evidence="8">
    <location>
        <begin position="443"/>
        <end position="559"/>
    </location>
</feature>
<comment type="catalytic activity">
    <reaction evidence="1">
        <text>ATP + protein L-histidine = ADP + protein N-phospho-L-histidine.</text>
        <dbReference type="EC" id="2.7.13.3"/>
    </reaction>
</comment>
<dbReference type="Gene3D" id="3.30.565.10">
    <property type="entry name" value="Histidine kinase-like ATPase, C-terminal domain"/>
    <property type="match status" value="1"/>
</dbReference>
<organism evidence="9 10">
    <name type="scientific">Caenimonas terrae</name>
    <dbReference type="NCBI Taxonomy" id="696074"/>
    <lineage>
        <taxon>Bacteria</taxon>
        <taxon>Pseudomonadati</taxon>
        <taxon>Pseudomonadota</taxon>
        <taxon>Betaproteobacteria</taxon>
        <taxon>Burkholderiales</taxon>
        <taxon>Comamonadaceae</taxon>
        <taxon>Caenimonas</taxon>
    </lineage>
</organism>
<dbReference type="SMART" id="SM00388">
    <property type="entry name" value="HisKA"/>
    <property type="match status" value="1"/>
</dbReference>
<dbReference type="Pfam" id="PF02518">
    <property type="entry name" value="HATPase_c"/>
    <property type="match status" value="1"/>
</dbReference>
<evidence type="ECO:0000256" key="5">
    <source>
        <dbReference type="PROSITE-ProRule" id="PRU00169"/>
    </source>
</evidence>
<dbReference type="SUPFAM" id="SSF47384">
    <property type="entry name" value="Homodimeric domain of signal transducing histidine kinase"/>
    <property type="match status" value="1"/>
</dbReference>
<dbReference type="EMBL" id="JBHSMF010000015">
    <property type="protein sequence ID" value="MFC5500332.1"/>
    <property type="molecule type" value="Genomic_DNA"/>
</dbReference>
<dbReference type="CDD" id="cd17546">
    <property type="entry name" value="REC_hyHK_CKI1_RcsC-like"/>
    <property type="match status" value="1"/>
</dbReference>
<feature type="coiled-coil region" evidence="6">
    <location>
        <begin position="159"/>
        <end position="186"/>
    </location>
</feature>
<proteinExistence type="predicted"/>
<dbReference type="InterPro" id="IPR005467">
    <property type="entry name" value="His_kinase_dom"/>
</dbReference>
<feature type="domain" description="Response regulatory" evidence="8">
    <location>
        <begin position="7"/>
        <end position="153"/>
    </location>
</feature>
<gene>
    <name evidence="9" type="ORF">ACFPOE_22505</name>
</gene>
<evidence type="ECO:0000259" key="7">
    <source>
        <dbReference type="PROSITE" id="PS50109"/>
    </source>
</evidence>
<dbReference type="SMART" id="SM00448">
    <property type="entry name" value="REC"/>
    <property type="match status" value="2"/>
</dbReference>
<dbReference type="InterPro" id="IPR004358">
    <property type="entry name" value="Sig_transdc_His_kin-like_C"/>
</dbReference>
<feature type="domain" description="Histidine kinase" evidence="7">
    <location>
        <begin position="200"/>
        <end position="421"/>
    </location>
</feature>
<evidence type="ECO:0000256" key="3">
    <source>
        <dbReference type="ARBA" id="ARBA00022553"/>
    </source>
</evidence>
<dbReference type="SUPFAM" id="SSF52172">
    <property type="entry name" value="CheY-like"/>
    <property type="match status" value="2"/>
</dbReference>
<dbReference type="InterPro" id="IPR036097">
    <property type="entry name" value="HisK_dim/P_sf"/>
</dbReference>
<dbReference type="SMART" id="SM00387">
    <property type="entry name" value="HATPase_c"/>
    <property type="match status" value="1"/>
</dbReference>
<dbReference type="PROSITE" id="PS50110">
    <property type="entry name" value="RESPONSE_REGULATORY"/>
    <property type="match status" value="2"/>
</dbReference>
<accession>A0ABW0NLW2</accession>
<sequence length="574" mass="63169">MLINNRRILIVDDMPSMHQDFRKTLSGPGASSELADLENELFGEAPAAVEEGFHVDSAYQGREGLVKVDAAVNEGRPYAVAFVDMRMPPGWDGVETIENLWQADPQLQVVICTAYSDHPWEEVLRRLDVRDRLLIVKKPFDMIEVSQLAHTLTAKWSLARQADENLQQLEETVQQRTQELVCARDAAERATRAKDEFLTDMSHEIRTPMNGIIGLSHLLLQTDLTGLQRNYVTKVQGSGDHLLAVLNDILDFSKVESGKLHLESIAFTLDSVLDRVTGNLSQRCVEKGLELEVAVERDVPPELLGDPLRLAQVLLNFIGNAIKFTDRGRVGIEVSVHSRSEAEVVLRLSVTDTGPGISEEQQRLLFERFGQADASTPRRFGGTGLGLAISSKLAHLMGGEVGVESKVGHGSSFWFTARLGLPRPGTLPGAPLPDMRSRLHGGRVLLVDDDEINQIITRAFLQKAGLTVDVVEDGHAALEQLEHHAYEIVLIDVQTTCVDAIATTRLIHGRADHDRLPVVAMTGSVLPLDRQRCLDAGISDFIAKPLELTAMWEVLLKWIPARLSARLSAPAGAA</sequence>
<dbReference type="InterPro" id="IPR003594">
    <property type="entry name" value="HATPase_dom"/>
</dbReference>
<evidence type="ECO:0000259" key="8">
    <source>
        <dbReference type="PROSITE" id="PS50110"/>
    </source>
</evidence>
<dbReference type="CDD" id="cd16922">
    <property type="entry name" value="HATPase_EvgS-ArcB-TorS-like"/>
    <property type="match status" value="1"/>
</dbReference>
<keyword evidence="10" id="KW-1185">Reference proteome</keyword>
<dbReference type="InterPro" id="IPR001789">
    <property type="entry name" value="Sig_transdc_resp-reg_receiver"/>
</dbReference>
<evidence type="ECO:0000256" key="6">
    <source>
        <dbReference type="SAM" id="Coils"/>
    </source>
</evidence>
<protein>
    <recommendedName>
        <fullName evidence="2">histidine kinase</fullName>
        <ecNumber evidence="2">2.7.13.3</ecNumber>
    </recommendedName>
</protein>
<dbReference type="Proteomes" id="UP001596037">
    <property type="component" value="Unassembled WGS sequence"/>
</dbReference>
<feature type="modified residue" description="4-aspartylphosphate" evidence="5">
    <location>
        <position position="84"/>
    </location>
</feature>
<dbReference type="Pfam" id="PF00072">
    <property type="entry name" value="Response_reg"/>
    <property type="match status" value="2"/>
</dbReference>
<feature type="modified residue" description="4-aspartylphosphate" evidence="5">
    <location>
        <position position="492"/>
    </location>
</feature>
<dbReference type="PROSITE" id="PS50109">
    <property type="entry name" value="HIS_KIN"/>
    <property type="match status" value="1"/>
</dbReference>
<keyword evidence="4" id="KW-0902">Two-component regulatory system</keyword>
<keyword evidence="3 5" id="KW-0597">Phosphoprotein</keyword>
<dbReference type="Gene3D" id="3.40.50.2300">
    <property type="match status" value="2"/>
</dbReference>
<dbReference type="InterPro" id="IPR003661">
    <property type="entry name" value="HisK_dim/P_dom"/>
</dbReference>
<evidence type="ECO:0000313" key="10">
    <source>
        <dbReference type="Proteomes" id="UP001596037"/>
    </source>
</evidence>
<dbReference type="RefSeq" id="WP_376852584.1">
    <property type="nucleotide sequence ID" value="NZ_JBHSMF010000015.1"/>
</dbReference>
<dbReference type="Pfam" id="PF00512">
    <property type="entry name" value="HisKA"/>
    <property type="match status" value="1"/>
</dbReference>
<reference evidence="10" key="1">
    <citation type="journal article" date="2019" name="Int. J. Syst. Evol. Microbiol.">
        <title>The Global Catalogue of Microorganisms (GCM) 10K type strain sequencing project: providing services to taxonomists for standard genome sequencing and annotation.</title>
        <authorList>
            <consortium name="The Broad Institute Genomics Platform"/>
            <consortium name="The Broad Institute Genome Sequencing Center for Infectious Disease"/>
            <person name="Wu L."/>
            <person name="Ma J."/>
        </authorList>
    </citation>
    <scope>NUCLEOTIDE SEQUENCE [LARGE SCALE GENOMIC DNA]</scope>
    <source>
        <strain evidence="10">CCUG 57401</strain>
    </source>
</reference>
<evidence type="ECO:0000256" key="1">
    <source>
        <dbReference type="ARBA" id="ARBA00000085"/>
    </source>
</evidence>
<evidence type="ECO:0000313" key="9">
    <source>
        <dbReference type="EMBL" id="MFC5500332.1"/>
    </source>
</evidence>
<dbReference type="PRINTS" id="PR00344">
    <property type="entry name" value="BCTRLSENSOR"/>
</dbReference>
<dbReference type="CDD" id="cd00082">
    <property type="entry name" value="HisKA"/>
    <property type="match status" value="1"/>
</dbReference>
<dbReference type="PANTHER" id="PTHR45339">
    <property type="entry name" value="HYBRID SIGNAL TRANSDUCTION HISTIDINE KINASE J"/>
    <property type="match status" value="1"/>
</dbReference>
<dbReference type="PANTHER" id="PTHR45339:SF1">
    <property type="entry name" value="HYBRID SIGNAL TRANSDUCTION HISTIDINE KINASE J"/>
    <property type="match status" value="1"/>
</dbReference>
<dbReference type="InterPro" id="IPR011006">
    <property type="entry name" value="CheY-like_superfamily"/>
</dbReference>
<evidence type="ECO:0000256" key="2">
    <source>
        <dbReference type="ARBA" id="ARBA00012438"/>
    </source>
</evidence>
<dbReference type="SUPFAM" id="SSF55874">
    <property type="entry name" value="ATPase domain of HSP90 chaperone/DNA topoisomerase II/histidine kinase"/>
    <property type="match status" value="1"/>
</dbReference>
<dbReference type="EC" id="2.7.13.3" evidence="2"/>
<keyword evidence="6" id="KW-0175">Coiled coil</keyword>